<gene>
    <name evidence="5" type="ORF">KCX74_08950</name>
</gene>
<organism evidence="5 6">
    <name type="scientific">Virgibacillus salarius</name>
    <dbReference type="NCBI Taxonomy" id="447199"/>
    <lineage>
        <taxon>Bacteria</taxon>
        <taxon>Bacillati</taxon>
        <taxon>Bacillota</taxon>
        <taxon>Bacilli</taxon>
        <taxon>Bacillales</taxon>
        <taxon>Bacillaceae</taxon>
        <taxon>Virgibacillus</taxon>
    </lineage>
</organism>
<feature type="domain" description="Thioredoxin" evidence="4">
    <location>
        <begin position="58"/>
        <end position="197"/>
    </location>
</feature>
<dbReference type="InterPro" id="IPR050553">
    <property type="entry name" value="Thioredoxin_ResA/DsbE_sf"/>
</dbReference>
<dbReference type="Proteomes" id="UP000675284">
    <property type="component" value="Unassembled WGS sequence"/>
</dbReference>
<evidence type="ECO:0000256" key="2">
    <source>
        <dbReference type="SAM" id="MobiDB-lite"/>
    </source>
</evidence>
<dbReference type="PANTHER" id="PTHR42852">
    <property type="entry name" value="THIOL:DISULFIDE INTERCHANGE PROTEIN DSBE"/>
    <property type="match status" value="1"/>
</dbReference>
<protein>
    <submittedName>
        <fullName evidence="5">Redoxin domain-containing protein</fullName>
    </submittedName>
</protein>
<dbReference type="Pfam" id="PF00578">
    <property type="entry name" value="AhpC-TSA"/>
    <property type="match status" value="1"/>
</dbReference>
<keyword evidence="6" id="KW-1185">Reference proteome</keyword>
<dbReference type="InterPro" id="IPR017937">
    <property type="entry name" value="Thioredoxin_CS"/>
</dbReference>
<evidence type="ECO:0000259" key="4">
    <source>
        <dbReference type="PROSITE" id="PS51352"/>
    </source>
</evidence>
<sequence>MLKKIVGITVIIVLAGIVLFNYVQQRNEVSKEDNEYNVSGDTDAEGGAISSVEKDKVLQPGDTAPDFQLETLSGDTLKLSDLRGKKVILNFWATWCPPCRKEMPAMQDFYNEHKENVEVVAVNLTDSEKKEKDVHKYINKYDYTYPIPLDRKSKARNMYQVFSVPTTYFIDTKGKIHQVKPGPMTYEFMKDTINSAN</sequence>
<reference evidence="5" key="1">
    <citation type="submission" date="2021-04" db="EMBL/GenBank/DDBJ databases">
        <title>Isolation and polyphasic classification of algal microorganism.</title>
        <authorList>
            <person name="Wang S."/>
        </authorList>
    </citation>
    <scope>NUCLEOTIDE SEQUENCE</scope>
    <source>
        <strain evidence="5">720a</strain>
    </source>
</reference>
<dbReference type="GO" id="GO:0016209">
    <property type="term" value="F:antioxidant activity"/>
    <property type="evidence" value="ECO:0007669"/>
    <property type="project" value="InterPro"/>
</dbReference>
<dbReference type="PROSITE" id="PS51352">
    <property type="entry name" value="THIOREDOXIN_2"/>
    <property type="match status" value="1"/>
</dbReference>
<dbReference type="RefSeq" id="WP_026683160.1">
    <property type="nucleotide sequence ID" value="NZ_BAAACY010000017.1"/>
</dbReference>
<accession>A0A941ICH2</accession>
<keyword evidence="3" id="KW-1133">Transmembrane helix</keyword>
<dbReference type="InterPro" id="IPR036249">
    <property type="entry name" value="Thioredoxin-like_sf"/>
</dbReference>
<dbReference type="Gene3D" id="3.40.30.10">
    <property type="entry name" value="Glutaredoxin"/>
    <property type="match status" value="1"/>
</dbReference>
<keyword evidence="1" id="KW-1015">Disulfide bond</keyword>
<comment type="caution">
    <text evidence="5">The sequence shown here is derived from an EMBL/GenBank/DDBJ whole genome shotgun (WGS) entry which is preliminary data.</text>
</comment>
<evidence type="ECO:0000256" key="1">
    <source>
        <dbReference type="ARBA" id="ARBA00023157"/>
    </source>
</evidence>
<feature type="region of interest" description="Disordered" evidence="2">
    <location>
        <begin position="31"/>
        <end position="62"/>
    </location>
</feature>
<evidence type="ECO:0000256" key="3">
    <source>
        <dbReference type="SAM" id="Phobius"/>
    </source>
</evidence>
<dbReference type="GO" id="GO:0016491">
    <property type="term" value="F:oxidoreductase activity"/>
    <property type="evidence" value="ECO:0007669"/>
    <property type="project" value="InterPro"/>
</dbReference>
<evidence type="ECO:0000313" key="6">
    <source>
        <dbReference type="Proteomes" id="UP000675284"/>
    </source>
</evidence>
<dbReference type="EMBL" id="JAGSOT010000022">
    <property type="protein sequence ID" value="MBR7796170.1"/>
    <property type="molecule type" value="Genomic_DNA"/>
</dbReference>
<dbReference type="InterPro" id="IPR013766">
    <property type="entry name" value="Thioredoxin_domain"/>
</dbReference>
<dbReference type="AlphaFoldDB" id="A0A941ICH2"/>
<evidence type="ECO:0000313" key="5">
    <source>
        <dbReference type="EMBL" id="MBR7796170.1"/>
    </source>
</evidence>
<dbReference type="PANTHER" id="PTHR42852:SF13">
    <property type="entry name" value="PROTEIN DIPZ"/>
    <property type="match status" value="1"/>
</dbReference>
<feature type="transmembrane region" description="Helical" evidence="3">
    <location>
        <begin position="6"/>
        <end position="23"/>
    </location>
</feature>
<name>A0A941ICH2_9BACI</name>
<keyword evidence="3" id="KW-0472">Membrane</keyword>
<dbReference type="CDD" id="cd02966">
    <property type="entry name" value="TlpA_like_family"/>
    <property type="match status" value="1"/>
</dbReference>
<dbReference type="SUPFAM" id="SSF52833">
    <property type="entry name" value="Thioredoxin-like"/>
    <property type="match status" value="1"/>
</dbReference>
<keyword evidence="3" id="KW-0812">Transmembrane</keyword>
<proteinExistence type="predicted"/>
<dbReference type="InterPro" id="IPR000866">
    <property type="entry name" value="AhpC/TSA"/>
</dbReference>
<dbReference type="PROSITE" id="PS00194">
    <property type="entry name" value="THIOREDOXIN_1"/>
    <property type="match status" value="1"/>
</dbReference>